<gene>
    <name evidence="3" type="ORF">D4764_08G0009420</name>
</gene>
<organism evidence="3 4">
    <name type="scientific">Takifugu flavidus</name>
    <name type="common">sansaifugu</name>
    <dbReference type="NCBI Taxonomy" id="433684"/>
    <lineage>
        <taxon>Eukaryota</taxon>
        <taxon>Metazoa</taxon>
        <taxon>Chordata</taxon>
        <taxon>Craniata</taxon>
        <taxon>Vertebrata</taxon>
        <taxon>Euteleostomi</taxon>
        <taxon>Actinopterygii</taxon>
        <taxon>Neopterygii</taxon>
        <taxon>Teleostei</taxon>
        <taxon>Neoteleostei</taxon>
        <taxon>Acanthomorphata</taxon>
        <taxon>Eupercaria</taxon>
        <taxon>Tetraodontiformes</taxon>
        <taxon>Tetradontoidea</taxon>
        <taxon>Tetraodontidae</taxon>
        <taxon>Takifugu</taxon>
    </lineage>
</organism>
<dbReference type="PANTHER" id="PTHR16487">
    <property type="entry name" value="PPP4R2-RELATED PROTEIN"/>
    <property type="match status" value="1"/>
</dbReference>
<keyword evidence="4" id="KW-1185">Reference proteome</keyword>
<protein>
    <submittedName>
        <fullName evidence="3">Serine/threonine-protein phosphatase 4 regulatory subunit 2</fullName>
    </submittedName>
</protein>
<evidence type="ECO:0000256" key="1">
    <source>
        <dbReference type="ARBA" id="ARBA00009207"/>
    </source>
</evidence>
<feature type="compositionally biased region" description="Polar residues" evidence="2">
    <location>
        <begin position="238"/>
        <end position="258"/>
    </location>
</feature>
<dbReference type="EMBL" id="RHFK02000021">
    <property type="protein sequence ID" value="TWW56955.1"/>
    <property type="molecule type" value="Genomic_DNA"/>
</dbReference>
<dbReference type="PANTHER" id="PTHR16487:SF0">
    <property type="entry name" value="PROTEIN PHOSPHATASE 4 REGULATORY SUBUNIT 2-RELATED"/>
    <property type="match status" value="1"/>
</dbReference>
<dbReference type="GO" id="GO:0019888">
    <property type="term" value="F:protein phosphatase regulator activity"/>
    <property type="evidence" value="ECO:0007669"/>
    <property type="project" value="InterPro"/>
</dbReference>
<dbReference type="AlphaFoldDB" id="A0A5C6MQC0"/>
<name>A0A5C6MQC0_9TELE</name>
<comment type="caution">
    <text evidence="3">The sequence shown here is derived from an EMBL/GenBank/DDBJ whole genome shotgun (WGS) entry which is preliminary data.</text>
</comment>
<evidence type="ECO:0000256" key="2">
    <source>
        <dbReference type="SAM" id="MobiDB-lite"/>
    </source>
</evidence>
<evidence type="ECO:0000313" key="3">
    <source>
        <dbReference type="EMBL" id="TWW56955.1"/>
    </source>
</evidence>
<dbReference type="GO" id="GO:0005634">
    <property type="term" value="C:nucleus"/>
    <property type="evidence" value="ECO:0007669"/>
    <property type="project" value="TreeGrafter"/>
</dbReference>
<feature type="compositionally biased region" description="Basic and acidic residues" evidence="2">
    <location>
        <begin position="306"/>
        <end position="323"/>
    </location>
</feature>
<accession>A0A5C6MQC0</accession>
<reference evidence="3 4" key="1">
    <citation type="submission" date="2019-04" db="EMBL/GenBank/DDBJ databases">
        <title>Chromosome genome assembly for Takifugu flavidus.</title>
        <authorList>
            <person name="Xiao S."/>
        </authorList>
    </citation>
    <scope>NUCLEOTIDE SEQUENCE [LARGE SCALE GENOMIC DNA]</scope>
    <source>
        <strain evidence="3">HTHZ2018</strain>
        <tissue evidence="3">Muscle</tissue>
    </source>
</reference>
<dbReference type="GO" id="GO:0030289">
    <property type="term" value="C:protein phosphatase 4 complex"/>
    <property type="evidence" value="ECO:0007669"/>
    <property type="project" value="InterPro"/>
</dbReference>
<dbReference type="Pfam" id="PF09184">
    <property type="entry name" value="PPP4R2"/>
    <property type="match status" value="1"/>
</dbReference>
<evidence type="ECO:0000313" key="4">
    <source>
        <dbReference type="Proteomes" id="UP000324091"/>
    </source>
</evidence>
<dbReference type="InterPro" id="IPR015267">
    <property type="entry name" value="PPP4R2"/>
</dbReference>
<comment type="similarity">
    <text evidence="1">Belongs to the PPP4R2 family.</text>
</comment>
<dbReference type="Proteomes" id="UP000324091">
    <property type="component" value="Chromosome 8"/>
</dbReference>
<sequence length="359" mass="39906">MTPAACLRHPRRPVQKFPPQNSALGMTEKHDRLEFENKDKKEACPVLEQFLCHIAKTGQPVLPWSQFKTYFMFKLEKVMDGFCASAPQQRGQQNPNVDYVPYEQMKGRILKIVDDFHGIPFTIQRLCELLTDPKRNYTGIDKFLLGLEKNVMVVSCISSTSENGFPDSPGNQKPVLNRDELKENFNSESSPVGGGIMSNSGLKKRQSEQGADDEKQQIKRLKFDENREGGLELKGTACKQSENLESSEGTSGQESKNVTPKDRSSTQEGFSQEKEISCETRLHTVESEDSADQQDQPASPVTSSSFEHHTVESSHTSDGKDLPCDFLVPSTSSSTDPSTEGDTDNSDSAKTAEEPVDNM</sequence>
<feature type="region of interest" description="Disordered" evidence="2">
    <location>
        <begin position="1"/>
        <end position="23"/>
    </location>
</feature>
<feature type="compositionally biased region" description="Polar residues" evidence="2">
    <location>
        <begin position="293"/>
        <end position="305"/>
    </location>
</feature>
<feature type="compositionally biased region" description="Basic and acidic residues" evidence="2">
    <location>
        <begin position="212"/>
        <end position="231"/>
    </location>
</feature>
<feature type="compositionally biased region" description="Basic and acidic residues" evidence="2">
    <location>
        <begin position="259"/>
        <end position="286"/>
    </location>
</feature>
<feature type="region of interest" description="Disordered" evidence="2">
    <location>
        <begin position="183"/>
        <end position="359"/>
    </location>
</feature>
<proteinExistence type="inferred from homology"/>
<dbReference type="GO" id="GO:0005737">
    <property type="term" value="C:cytoplasm"/>
    <property type="evidence" value="ECO:0007669"/>
    <property type="project" value="TreeGrafter"/>
</dbReference>